<proteinExistence type="predicted"/>
<sequence>MNFEQVPKSKEPSKTFSDLENGDVFRFTGDSIAPKFWMKIGDHSAMGVQNSKEIFYPVPQSNTVEMFESKLIIQGK</sequence>
<protein>
    <submittedName>
        <fullName evidence="1">Uncharacterized protein</fullName>
    </submittedName>
</protein>
<keyword evidence="2" id="KW-1185">Reference proteome</keyword>
<reference evidence="2" key="1">
    <citation type="submission" date="2018-01" db="EMBL/GenBank/DDBJ databases">
        <authorList>
            <person name="van Mierlo J.T."/>
            <person name="Hagens S."/>
            <person name="Witte S."/>
            <person name="Klamert S."/>
            <person name="van de Straat L."/>
        </authorList>
    </citation>
    <scope>NUCLEOTIDE SEQUENCE [LARGE SCALE GENOMIC DNA]</scope>
</reference>
<dbReference type="Proteomes" id="UP000257884">
    <property type="component" value="Segment"/>
</dbReference>
<name>A0A2Z3DJI1_9CAUD</name>
<dbReference type="KEGG" id="vg:77949051"/>
<evidence type="ECO:0000313" key="2">
    <source>
        <dbReference type="Proteomes" id="UP000257884"/>
    </source>
</evidence>
<organism evidence="1 2">
    <name type="scientific">Escherichia phage EP335</name>
    <dbReference type="NCBI Taxonomy" id="2070199"/>
    <lineage>
        <taxon>Viruses</taxon>
        <taxon>Duplodnaviria</taxon>
        <taxon>Heunggongvirae</taxon>
        <taxon>Uroviricota</taxon>
        <taxon>Caudoviricetes</taxon>
        <taxon>Mktvariviridae</taxon>
        <taxon>Gordonclarkvirinae</taxon>
        <taxon>Nieuwekanaalvirus</taxon>
        <taxon>Nieuwekanaalvirus EP335</taxon>
    </lineage>
</organism>
<evidence type="ECO:0000313" key="1">
    <source>
        <dbReference type="EMBL" id="AVZ45179.1"/>
    </source>
</evidence>
<dbReference type="EMBL" id="MG748548">
    <property type="protein sequence ID" value="AVZ45179.1"/>
    <property type="molecule type" value="Genomic_DNA"/>
</dbReference>
<dbReference type="GeneID" id="77949051"/>
<accession>A0A2Z3DJI1</accession>
<dbReference type="RefSeq" id="YP_010672764.1">
    <property type="nucleotide sequence ID" value="NC_070979.1"/>
</dbReference>